<dbReference type="SUPFAM" id="SSF46689">
    <property type="entry name" value="Homeodomain-like"/>
    <property type="match status" value="1"/>
</dbReference>
<dbReference type="InterPro" id="IPR050109">
    <property type="entry name" value="HTH-type_TetR-like_transc_reg"/>
</dbReference>
<dbReference type="PANTHER" id="PTHR30055:SF235">
    <property type="entry name" value="TRANSCRIPTIONAL REGULATORY PROTEIN"/>
    <property type="match status" value="1"/>
</dbReference>
<dbReference type="PANTHER" id="PTHR30055">
    <property type="entry name" value="HTH-TYPE TRANSCRIPTIONAL REGULATOR RUTR"/>
    <property type="match status" value="1"/>
</dbReference>
<feature type="DNA-binding region" description="H-T-H motif" evidence="2">
    <location>
        <begin position="54"/>
        <end position="73"/>
    </location>
</feature>
<name>A0A852ZCI9_9ACTN</name>
<sequence length="214" mass="23621">MLYRRCSRFPGSVSGGGLCEDRQPRRRRDPAATRTALLRAAAELFAERGFDQTTVRDVAARAEVNQALLFRYFGSKQELFAEVLSHNSEALLDSVATQELPRRILENVLADRAGSGAEHTIVAMLRSFSDERAARVLRDELGGSYVERLARLSDSADADLRADLVLAWLFGIGMMRSVLGKEPLAEASDEVIVGYVTRAVSFLLEKSAPSEEED</sequence>
<dbReference type="Pfam" id="PF00440">
    <property type="entry name" value="TetR_N"/>
    <property type="match status" value="1"/>
</dbReference>
<evidence type="ECO:0000256" key="1">
    <source>
        <dbReference type="ARBA" id="ARBA00023125"/>
    </source>
</evidence>
<dbReference type="Gene3D" id="1.10.10.60">
    <property type="entry name" value="Homeodomain-like"/>
    <property type="match status" value="1"/>
</dbReference>
<dbReference type="RefSeq" id="WP_179536109.1">
    <property type="nucleotide sequence ID" value="NZ_JACBYW010000005.1"/>
</dbReference>
<organism evidence="4 5">
    <name type="scientific">Actinopolyspora biskrensis</name>
    <dbReference type="NCBI Taxonomy" id="1470178"/>
    <lineage>
        <taxon>Bacteria</taxon>
        <taxon>Bacillati</taxon>
        <taxon>Actinomycetota</taxon>
        <taxon>Actinomycetes</taxon>
        <taxon>Actinopolysporales</taxon>
        <taxon>Actinopolysporaceae</taxon>
        <taxon>Actinopolyspora</taxon>
    </lineage>
</organism>
<dbReference type="InterPro" id="IPR036271">
    <property type="entry name" value="Tet_transcr_reg_TetR-rel_C_sf"/>
</dbReference>
<dbReference type="SUPFAM" id="SSF48498">
    <property type="entry name" value="Tetracyclin repressor-like, C-terminal domain"/>
    <property type="match status" value="1"/>
</dbReference>
<evidence type="ECO:0000259" key="3">
    <source>
        <dbReference type="PROSITE" id="PS50977"/>
    </source>
</evidence>
<dbReference type="EMBL" id="JACBYW010000005">
    <property type="protein sequence ID" value="NYH79733.1"/>
    <property type="molecule type" value="Genomic_DNA"/>
</dbReference>
<dbReference type="PROSITE" id="PS50977">
    <property type="entry name" value="HTH_TETR_2"/>
    <property type="match status" value="1"/>
</dbReference>
<dbReference type="InterPro" id="IPR009057">
    <property type="entry name" value="Homeodomain-like_sf"/>
</dbReference>
<evidence type="ECO:0000313" key="4">
    <source>
        <dbReference type="EMBL" id="NYH79733.1"/>
    </source>
</evidence>
<evidence type="ECO:0000256" key="2">
    <source>
        <dbReference type="PROSITE-ProRule" id="PRU00335"/>
    </source>
</evidence>
<feature type="domain" description="HTH tetR-type" evidence="3">
    <location>
        <begin position="31"/>
        <end position="91"/>
    </location>
</feature>
<keyword evidence="1 2" id="KW-0238">DNA-binding</keyword>
<dbReference type="Proteomes" id="UP000548304">
    <property type="component" value="Unassembled WGS sequence"/>
</dbReference>
<dbReference type="GO" id="GO:0000976">
    <property type="term" value="F:transcription cis-regulatory region binding"/>
    <property type="evidence" value="ECO:0007669"/>
    <property type="project" value="TreeGrafter"/>
</dbReference>
<dbReference type="PROSITE" id="PS01081">
    <property type="entry name" value="HTH_TETR_1"/>
    <property type="match status" value="1"/>
</dbReference>
<dbReference type="Gene3D" id="1.10.357.10">
    <property type="entry name" value="Tetracycline Repressor, domain 2"/>
    <property type="match status" value="1"/>
</dbReference>
<accession>A0A852ZCI9</accession>
<dbReference type="AlphaFoldDB" id="A0A852ZCI9"/>
<dbReference type="PRINTS" id="PR00455">
    <property type="entry name" value="HTHTETR"/>
</dbReference>
<dbReference type="InterPro" id="IPR023772">
    <property type="entry name" value="DNA-bd_HTH_TetR-type_CS"/>
</dbReference>
<proteinExistence type="predicted"/>
<dbReference type="Pfam" id="PF17920">
    <property type="entry name" value="TetR_C_16"/>
    <property type="match status" value="1"/>
</dbReference>
<keyword evidence="5" id="KW-1185">Reference proteome</keyword>
<evidence type="ECO:0000313" key="5">
    <source>
        <dbReference type="Proteomes" id="UP000548304"/>
    </source>
</evidence>
<dbReference type="InterPro" id="IPR041678">
    <property type="entry name" value="TetR_C_16"/>
</dbReference>
<gene>
    <name evidence="4" type="ORF">FHR84_003071</name>
</gene>
<comment type="caution">
    <text evidence="4">The sequence shown here is derived from an EMBL/GenBank/DDBJ whole genome shotgun (WGS) entry which is preliminary data.</text>
</comment>
<dbReference type="GO" id="GO:0003700">
    <property type="term" value="F:DNA-binding transcription factor activity"/>
    <property type="evidence" value="ECO:0007669"/>
    <property type="project" value="TreeGrafter"/>
</dbReference>
<reference evidence="4 5" key="1">
    <citation type="submission" date="2020-07" db="EMBL/GenBank/DDBJ databases">
        <title>Genomic Encyclopedia of Type Strains, Phase III (KMG-III): the genomes of soil and plant-associated and newly described type strains.</title>
        <authorList>
            <person name="Whitman W."/>
        </authorList>
    </citation>
    <scope>NUCLEOTIDE SEQUENCE [LARGE SCALE GENOMIC DNA]</scope>
    <source>
        <strain evidence="4 5">CECT 8576</strain>
    </source>
</reference>
<dbReference type="InterPro" id="IPR001647">
    <property type="entry name" value="HTH_TetR"/>
</dbReference>
<protein>
    <submittedName>
        <fullName evidence="4">AcrR family transcriptional regulator</fullName>
    </submittedName>
</protein>